<dbReference type="PROSITE" id="PS51007">
    <property type="entry name" value="CYTC"/>
    <property type="match status" value="2"/>
</dbReference>
<evidence type="ECO:0000313" key="8">
    <source>
        <dbReference type="Proteomes" id="UP000315648"/>
    </source>
</evidence>
<gene>
    <name evidence="7" type="ORF">FPL22_11280</name>
</gene>
<feature type="transmembrane region" description="Helical" evidence="5">
    <location>
        <begin position="73"/>
        <end position="91"/>
    </location>
</feature>
<comment type="caution">
    <text evidence="7">The sequence shown here is derived from an EMBL/GenBank/DDBJ whole genome shotgun (WGS) entry which is preliminary data.</text>
</comment>
<feature type="transmembrane region" description="Helical" evidence="5">
    <location>
        <begin position="282"/>
        <end position="300"/>
    </location>
</feature>
<feature type="transmembrane region" description="Helical" evidence="5">
    <location>
        <begin position="307"/>
        <end position="327"/>
    </location>
</feature>
<feature type="transmembrane region" description="Helical" evidence="5">
    <location>
        <begin position="12"/>
        <end position="34"/>
    </location>
</feature>
<dbReference type="SUPFAM" id="SSF46626">
    <property type="entry name" value="Cytochrome c"/>
    <property type="match status" value="2"/>
</dbReference>
<feature type="transmembrane region" description="Helical" evidence="5">
    <location>
        <begin position="255"/>
        <end position="276"/>
    </location>
</feature>
<dbReference type="EMBL" id="VMBG01000002">
    <property type="protein sequence ID" value="TSJ76701.1"/>
    <property type="molecule type" value="Genomic_DNA"/>
</dbReference>
<feature type="transmembrane region" description="Helical" evidence="5">
    <location>
        <begin position="154"/>
        <end position="173"/>
    </location>
</feature>
<keyword evidence="2 4" id="KW-0479">Metal-binding</keyword>
<dbReference type="InterPro" id="IPR009056">
    <property type="entry name" value="Cyt_c-like_dom"/>
</dbReference>
<sequence length="613" mass="65120">MIERRFERKVSAAAVVVIAATYGYFLIFAEFSFLELLRMSVGGDGLRPAMGALCAGGIVGSVVAAWRFRLEMYARSLQLGAVACAVAAGLACVQASAWTAVAIGLSLGWLTVTLTSGLRAVLGVERLGLVVGLGTGLAYALCNLPVVFHATPRIQAGIAIALMVLAVVAAVALGKGTAECSEAPDFKARPATCWVVIFMALVWMDSAAFYIIQHTPALLAETWSETTSLWINATIHLAVAVVAGRLIDRGWLGRIAIGAWVGLAVACGLLTASMQAFAGAEILYTAGVSLYSVALVYYPARSGRPWLATAVFAVAGWIGSALGIGMAQDLNAVPVWFVVAAGVVVIGLLIVRQHGRHGLRQPLLVLALLGVLGSREVRADEEAQLIARGREVFIGEGCIHCHSQFVRPGTVDVTRWGPEKPLVEMITGAPPLPGNRRQGPDLAQVGNRRSPEWNRLHLMTPREVSPGSRMPSYAHLFREGDGRGDALVAYLASLGAETLERRSAQVQAWKPATDVVINEAKGAGLFARLCANCHGDEGRGDGVLTARLSMHPPDWSLGAWRRVDATDEAASVARIIKFGLPGSPMAGHEYLRDEEVVSLARHVRSLQRGAKAP</sequence>
<feature type="transmembrane region" description="Helical" evidence="5">
    <location>
        <begin position="127"/>
        <end position="148"/>
    </location>
</feature>
<keyword evidence="5" id="KW-1133">Transmembrane helix</keyword>
<feature type="domain" description="Cytochrome c" evidence="6">
    <location>
        <begin position="517"/>
        <end position="607"/>
    </location>
</feature>
<feature type="transmembrane region" description="Helical" evidence="5">
    <location>
        <begin position="227"/>
        <end position="248"/>
    </location>
</feature>
<protein>
    <submittedName>
        <fullName evidence="7">C-type cytochrome</fullName>
    </submittedName>
</protein>
<dbReference type="GO" id="GO:0009055">
    <property type="term" value="F:electron transfer activity"/>
    <property type="evidence" value="ECO:0007669"/>
    <property type="project" value="InterPro"/>
</dbReference>
<organism evidence="7 8">
    <name type="scientific">Rariglobus hedericola</name>
    <dbReference type="NCBI Taxonomy" id="2597822"/>
    <lineage>
        <taxon>Bacteria</taxon>
        <taxon>Pseudomonadati</taxon>
        <taxon>Verrucomicrobiota</taxon>
        <taxon>Opitutia</taxon>
        <taxon>Opitutales</taxon>
        <taxon>Opitutaceae</taxon>
        <taxon>Rariglobus</taxon>
    </lineage>
</organism>
<evidence type="ECO:0000313" key="7">
    <source>
        <dbReference type="EMBL" id="TSJ76701.1"/>
    </source>
</evidence>
<dbReference type="Pfam" id="PF13442">
    <property type="entry name" value="Cytochrome_CBB3"/>
    <property type="match status" value="1"/>
</dbReference>
<dbReference type="Pfam" id="PF02433">
    <property type="entry name" value="FixO"/>
    <property type="match status" value="1"/>
</dbReference>
<reference evidence="7 8" key="1">
    <citation type="submission" date="2019-07" db="EMBL/GenBank/DDBJ databases">
        <title>Description of 53C-WASEF.</title>
        <authorList>
            <person name="Pitt A."/>
            <person name="Hahn M.W."/>
        </authorList>
    </citation>
    <scope>NUCLEOTIDE SEQUENCE [LARGE SCALE GENOMIC DNA]</scope>
    <source>
        <strain evidence="7 8">53C-WASEF</strain>
    </source>
</reference>
<feature type="transmembrane region" description="Helical" evidence="5">
    <location>
        <begin position="46"/>
        <end position="66"/>
    </location>
</feature>
<accession>A0A556QJB6</accession>
<evidence type="ECO:0000256" key="2">
    <source>
        <dbReference type="ARBA" id="ARBA00022723"/>
    </source>
</evidence>
<keyword evidence="3 4" id="KW-0408">Iron</keyword>
<evidence type="ECO:0000256" key="5">
    <source>
        <dbReference type="SAM" id="Phobius"/>
    </source>
</evidence>
<proteinExistence type="predicted"/>
<dbReference type="GO" id="GO:0046872">
    <property type="term" value="F:metal ion binding"/>
    <property type="evidence" value="ECO:0007669"/>
    <property type="project" value="UniProtKB-KW"/>
</dbReference>
<dbReference type="InterPro" id="IPR036909">
    <property type="entry name" value="Cyt_c-like_dom_sf"/>
</dbReference>
<dbReference type="RefSeq" id="WP_144230458.1">
    <property type="nucleotide sequence ID" value="NZ_CBCRVV010000014.1"/>
</dbReference>
<keyword evidence="5" id="KW-0472">Membrane</keyword>
<feature type="transmembrane region" description="Helical" evidence="5">
    <location>
        <begin position="333"/>
        <end position="351"/>
    </location>
</feature>
<keyword evidence="1 4" id="KW-0349">Heme</keyword>
<keyword evidence="8" id="KW-1185">Reference proteome</keyword>
<dbReference type="GO" id="GO:0020037">
    <property type="term" value="F:heme binding"/>
    <property type="evidence" value="ECO:0007669"/>
    <property type="project" value="InterPro"/>
</dbReference>
<feature type="transmembrane region" description="Helical" evidence="5">
    <location>
        <begin position="97"/>
        <end position="115"/>
    </location>
</feature>
<evidence type="ECO:0000256" key="3">
    <source>
        <dbReference type="ARBA" id="ARBA00023004"/>
    </source>
</evidence>
<dbReference type="Gene3D" id="1.10.760.10">
    <property type="entry name" value="Cytochrome c-like domain"/>
    <property type="match status" value="2"/>
</dbReference>
<dbReference type="Proteomes" id="UP000315648">
    <property type="component" value="Unassembled WGS sequence"/>
</dbReference>
<dbReference type="InterPro" id="IPR003468">
    <property type="entry name" value="Cyt_c_oxidase_monohaem-su/FixO"/>
</dbReference>
<keyword evidence="5" id="KW-0812">Transmembrane</keyword>
<evidence type="ECO:0000256" key="4">
    <source>
        <dbReference type="PROSITE-ProRule" id="PRU00433"/>
    </source>
</evidence>
<dbReference type="AlphaFoldDB" id="A0A556QJB6"/>
<feature type="domain" description="Cytochrome c" evidence="6">
    <location>
        <begin position="384"/>
        <end position="495"/>
    </location>
</feature>
<evidence type="ECO:0000256" key="1">
    <source>
        <dbReference type="ARBA" id="ARBA00022617"/>
    </source>
</evidence>
<name>A0A556QJB6_9BACT</name>
<evidence type="ECO:0000259" key="6">
    <source>
        <dbReference type="PROSITE" id="PS51007"/>
    </source>
</evidence>
<feature type="transmembrane region" description="Helical" evidence="5">
    <location>
        <begin position="193"/>
        <end position="212"/>
    </location>
</feature>
<dbReference type="OrthoDB" id="9779283at2"/>